<protein>
    <submittedName>
        <fullName evidence="1">Uncharacterized protein</fullName>
    </submittedName>
</protein>
<dbReference type="Proteomes" id="UP000516013">
    <property type="component" value="Chromosome"/>
</dbReference>
<name>A0A7H0F0X6_9CYAN</name>
<proteinExistence type="predicted"/>
<keyword evidence="2" id="KW-1185">Reference proteome</keyword>
<reference evidence="1 2" key="1">
    <citation type="submission" date="2020-08" db="EMBL/GenBank/DDBJ databases">
        <title>Complete genome sequence of Raphidiopsis curvispora isolated from drinking water reservoir in South Korea.</title>
        <authorList>
            <person name="Jeong J."/>
        </authorList>
    </citation>
    <scope>NUCLEOTIDE SEQUENCE [LARGE SCALE GENOMIC DNA]</scope>
    <source>
        <strain evidence="1 2">GIHE-G1</strain>
    </source>
</reference>
<accession>A0A7H0F0X6</accession>
<gene>
    <name evidence="1" type="ORF">IAR63_00670</name>
</gene>
<evidence type="ECO:0000313" key="1">
    <source>
        <dbReference type="EMBL" id="QNP29692.1"/>
    </source>
</evidence>
<dbReference type="KEGG" id="ccur:IAR63_00670"/>
<evidence type="ECO:0000313" key="2">
    <source>
        <dbReference type="Proteomes" id="UP000516013"/>
    </source>
</evidence>
<sequence length="65" mass="7376">MDRETCLGIKAGWATIPTKIFTLRCGASPGNSSCYIPVQYRSYLYFSSNNYWGVDCNHIGAYYNH</sequence>
<dbReference type="RefSeq" id="WP_187706231.1">
    <property type="nucleotide sequence ID" value="NZ_CP060822.1"/>
</dbReference>
<dbReference type="AlphaFoldDB" id="A0A7H0F0X6"/>
<dbReference type="EMBL" id="CP060822">
    <property type="protein sequence ID" value="QNP29692.1"/>
    <property type="molecule type" value="Genomic_DNA"/>
</dbReference>
<organism evidence="1 2">
    <name type="scientific">Cylindrospermopsis curvispora GIHE-G1</name>
    <dbReference type="NCBI Taxonomy" id="2666332"/>
    <lineage>
        <taxon>Bacteria</taxon>
        <taxon>Bacillati</taxon>
        <taxon>Cyanobacteriota</taxon>
        <taxon>Cyanophyceae</taxon>
        <taxon>Nostocales</taxon>
        <taxon>Aphanizomenonaceae</taxon>
        <taxon>Cylindrospermopsis</taxon>
    </lineage>
</organism>